<dbReference type="OrthoDB" id="3181909at2"/>
<dbReference type="Gene3D" id="3.40.50.1820">
    <property type="entry name" value="alpha/beta hydrolase"/>
    <property type="match status" value="1"/>
</dbReference>
<evidence type="ECO:0000259" key="3">
    <source>
        <dbReference type="Pfam" id="PF07859"/>
    </source>
</evidence>
<proteinExistence type="inferred from homology"/>
<keyword evidence="2" id="KW-0378">Hydrolase</keyword>
<comment type="similarity">
    <text evidence="1">Belongs to the 'GDXG' lipolytic enzyme family.</text>
</comment>
<keyword evidence="5" id="KW-1185">Reference proteome</keyword>
<evidence type="ECO:0000313" key="4">
    <source>
        <dbReference type="EMBL" id="OBK18990.1"/>
    </source>
</evidence>
<feature type="domain" description="Alpha/beta hydrolase fold-3" evidence="3">
    <location>
        <begin position="139"/>
        <end position="350"/>
    </location>
</feature>
<organism evidence="4 5">
    <name type="scientific">Mycobacterium asiaticum</name>
    <dbReference type="NCBI Taxonomy" id="1790"/>
    <lineage>
        <taxon>Bacteria</taxon>
        <taxon>Bacillati</taxon>
        <taxon>Actinomycetota</taxon>
        <taxon>Actinomycetes</taxon>
        <taxon>Mycobacteriales</taxon>
        <taxon>Mycobacteriaceae</taxon>
        <taxon>Mycobacterium</taxon>
    </lineage>
</organism>
<dbReference type="InterPro" id="IPR050300">
    <property type="entry name" value="GDXG_lipolytic_enzyme"/>
</dbReference>
<dbReference type="PANTHER" id="PTHR48081:SF8">
    <property type="entry name" value="ALPHA_BETA HYDROLASE FOLD-3 DOMAIN-CONTAINING PROTEIN-RELATED"/>
    <property type="match status" value="1"/>
</dbReference>
<dbReference type="Proteomes" id="UP000093629">
    <property type="component" value="Unassembled WGS sequence"/>
</dbReference>
<dbReference type="RefSeq" id="WP_065157258.1">
    <property type="nucleotide sequence ID" value="NZ_LZLQ01000022.1"/>
</dbReference>
<evidence type="ECO:0000256" key="2">
    <source>
        <dbReference type="ARBA" id="ARBA00022801"/>
    </source>
</evidence>
<dbReference type="SUPFAM" id="SSF53474">
    <property type="entry name" value="alpha/beta-Hydrolases"/>
    <property type="match status" value="1"/>
</dbReference>
<dbReference type="GO" id="GO:0016787">
    <property type="term" value="F:hydrolase activity"/>
    <property type="evidence" value="ECO:0007669"/>
    <property type="project" value="UniProtKB-KW"/>
</dbReference>
<dbReference type="AlphaFoldDB" id="A0A1A3NCE3"/>
<dbReference type="InterPro" id="IPR013094">
    <property type="entry name" value="AB_hydrolase_3"/>
</dbReference>
<evidence type="ECO:0000256" key="1">
    <source>
        <dbReference type="ARBA" id="ARBA00010515"/>
    </source>
</evidence>
<dbReference type="EMBL" id="LZLQ01000022">
    <property type="protein sequence ID" value="OBK18990.1"/>
    <property type="molecule type" value="Genomic_DNA"/>
</dbReference>
<sequence length="377" mass="39731">MTKSLPGAAELQSGPTRAPVGWLTRVQNTVTGAGVKVIPLIPSAAKRLLTRNRSVIIDGNTLDPTLQLMLTGLRAVGVDGLVVDDDPGPSRDLMHQNMVDMPGPQIHVEVSELSLPGPAGDIPARHYRPPAGADGAPLLVFYHGGGWAIGDLDTHDALCRLTSRDAGIHVLSIGYRLAPEHPAPAAIEDAYAAFQWACEHAGELGAAPQRIAVGGDSAGGNLAAVVSQMARDDALEKGGPAPVLQWLIYPRTNFTAQTRSLSLFARGFLLTRRDIDWFTAQYLRKSDIDLADPQVSPALAESLAGLAPALIAVAGFDPLRDEGEDYANALRAAGVDVDLRYMGSLTHGFANLFQLGGGSAAGTKELISALRAHLSRC</sequence>
<accession>A0A1A3NCE3</accession>
<evidence type="ECO:0000313" key="5">
    <source>
        <dbReference type="Proteomes" id="UP000093629"/>
    </source>
</evidence>
<dbReference type="PANTHER" id="PTHR48081">
    <property type="entry name" value="AB HYDROLASE SUPERFAMILY PROTEIN C4A8.06C"/>
    <property type="match status" value="1"/>
</dbReference>
<name>A0A1A3NCE3_MYCAS</name>
<dbReference type="InterPro" id="IPR029058">
    <property type="entry name" value="AB_hydrolase_fold"/>
</dbReference>
<dbReference type="Pfam" id="PF07859">
    <property type="entry name" value="Abhydrolase_3"/>
    <property type="match status" value="1"/>
</dbReference>
<reference evidence="4 5" key="1">
    <citation type="submission" date="2016-06" db="EMBL/GenBank/DDBJ databases">
        <authorList>
            <person name="Kjaerup R.B."/>
            <person name="Dalgaard T.S."/>
            <person name="Juul-Madsen H.R."/>
        </authorList>
    </citation>
    <scope>NUCLEOTIDE SEQUENCE [LARGE SCALE GENOMIC DNA]</scope>
    <source>
        <strain evidence="4 5">1245139.5</strain>
    </source>
</reference>
<dbReference type="FunFam" id="3.40.50.1820:FF:000089">
    <property type="entry name" value="Alpha/beta hydrolase"/>
    <property type="match status" value="1"/>
</dbReference>
<protein>
    <submittedName>
        <fullName evidence="4">Lipase</fullName>
    </submittedName>
</protein>
<gene>
    <name evidence="4" type="ORF">A5636_19700</name>
</gene>
<comment type="caution">
    <text evidence="4">The sequence shown here is derived from an EMBL/GenBank/DDBJ whole genome shotgun (WGS) entry which is preliminary data.</text>
</comment>